<name>A0A644WA13_9ZZZZ</name>
<sequence>MLTAAIDDLELLISNNQYCGLCLYNGGATNCARVDGRCDAKWNENEISLDLAEDKRIKNDYVIKGNTVEITLENTDRVALIDLDDLHKLHAMDAQVYACYYKEVDEYYAQITLHCGVKDGKAISKVIRLQDIIIGKENVPKGYKIDHANHNGLDDRKGNLRVIPARSNSRNRKGPNKNNKSGYRNVMWATKENRWVVTLMIDGKQKYFGRYKDVHEAGRVAKEMREKYYGEFAGEG</sequence>
<dbReference type="SUPFAM" id="SSF54171">
    <property type="entry name" value="DNA-binding domain"/>
    <property type="match status" value="1"/>
</dbReference>
<dbReference type="GO" id="GO:0003677">
    <property type="term" value="F:DNA binding"/>
    <property type="evidence" value="ECO:0007669"/>
    <property type="project" value="InterPro"/>
</dbReference>
<dbReference type="InterPro" id="IPR044925">
    <property type="entry name" value="His-Me_finger_sf"/>
</dbReference>
<feature type="domain" description="HNH nuclease" evidence="2">
    <location>
        <begin position="139"/>
        <end position="170"/>
    </location>
</feature>
<comment type="caution">
    <text evidence="3">The sequence shown here is derived from an EMBL/GenBank/DDBJ whole genome shotgun (WGS) entry which is preliminary data.</text>
</comment>
<evidence type="ECO:0000259" key="2">
    <source>
        <dbReference type="Pfam" id="PF13392"/>
    </source>
</evidence>
<proteinExistence type="predicted"/>
<dbReference type="EMBL" id="VSSQ01000739">
    <property type="protein sequence ID" value="MPM00582.1"/>
    <property type="molecule type" value="Genomic_DNA"/>
</dbReference>
<gene>
    <name evidence="3" type="ORF">SDC9_46809</name>
</gene>
<organism evidence="3">
    <name type="scientific">bioreactor metagenome</name>
    <dbReference type="NCBI Taxonomy" id="1076179"/>
    <lineage>
        <taxon>unclassified sequences</taxon>
        <taxon>metagenomes</taxon>
        <taxon>ecological metagenomes</taxon>
    </lineage>
</organism>
<dbReference type="SUPFAM" id="SSF54060">
    <property type="entry name" value="His-Me finger endonucleases"/>
    <property type="match status" value="1"/>
</dbReference>
<dbReference type="InterPro" id="IPR016177">
    <property type="entry name" value="DNA-bd_dom_sf"/>
</dbReference>
<dbReference type="AlphaFoldDB" id="A0A644WA13"/>
<accession>A0A644WA13</accession>
<evidence type="ECO:0000256" key="1">
    <source>
        <dbReference type="SAM" id="MobiDB-lite"/>
    </source>
</evidence>
<dbReference type="Pfam" id="PF13392">
    <property type="entry name" value="HNH_3"/>
    <property type="match status" value="1"/>
</dbReference>
<dbReference type="InterPro" id="IPR003615">
    <property type="entry name" value="HNH_nuc"/>
</dbReference>
<reference evidence="3" key="1">
    <citation type="submission" date="2019-08" db="EMBL/GenBank/DDBJ databases">
        <authorList>
            <person name="Kucharzyk K."/>
            <person name="Murdoch R.W."/>
            <person name="Higgins S."/>
            <person name="Loffler F."/>
        </authorList>
    </citation>
    <scope>NUCLEOTIDE SEQUENCE</scope>
</reference>
<protein>
    <recommendedName>
        <fullName evidence="2">HNH nuclease domain-containing protein</fullName>
    </recommendedName>
</protein>
<evidence type="ECO:0000313" key="3">
    <source>
        <dbReference type="EMBL" id="MPM00582.1"/>
    </source>
</evidence>
<feature type="region of interest" description="Disordered" evidence="1">
    <location>
        <begin position="164"/>
        <end position="183"/>
    </location>
</feature>